<feature type="chain" id="PRO_5034287623" description="Metalloendopeptidase" evidence="5">
    <location>
        <begin position="21"/>
        <end position="349"/>
    </location>
</feature>
<feature type="binding site" evidence="4">
    <location>
        <position position="198"/>
    </location>
    <ligand>
        <name>Zn(2+)</name>
        <dbReference type="ChEBI" id="CHEBI:29105"/>
        <note>catalytic</note>
    </ligand>
</feature>
<feature type="domain" description="Peptidase M12A" evidence="6">
    <location>
        <begin position="88"/>
        <end position="315"/>
    </location>
</feature>
<dbReference type="InterPro" id="IPR024079">
    <property type="entry name" value="MetalloPept_cat_dom_sf"/>
</dbReference>
<keyword evidence="3" id="KW-1015">Disulfide bond</keyword>
<comment type="caution">
    <text evidence="7">The sequence shown here is derived from an EMBL/GenBank/DDBJ whole genome shotgun (WGS) entry which is preliminary data.</text>
</comment>
<keyword evidence="8" id="KW-1185">Reference proteome</keyword>
<protein>
    <recommendedName>
        <fullName evidence="5">Metalloendopeptidase</fullName>
        <ecNumber evidence="5">3.4.24.-</ecNumber>
    </recommendedName>
</protein>
<feature type="binding site" evidence="4">
    <location>
        <position position="202"/>
    </location>
    <ligand>
        <name>Zn(2+)</name>
        <dbReference type="ChEBI" id="CHEBI:29105"/>
        <note>catalytic</note>
    </ligand>
</feature>
<evidence type="ECO:0000313" key="7">
    <source>
        <dbReference type="EMBL" id="KAF9698815.1"/>
    </source>
</evidence>
<evidence type="ECO:0000256" key="4">
    <source>
        <dbReference type="PROSITE-ProRule" id="PRU01211"/>
    </source>
</evidence>
<keyword evidence="2" id="KW-0677">Repeat</keyword>
<keyword evidence="4 5" id="KW-0862">Zinc</keyword>
<evidence type="ECO:0000259" key="6">
    <source>
        <dbReference type="PROSITE" id="PS51864"/>
    </source>
</evidence>
<proteinExistence type="predicted"/>
<dbReference type="SUPFAM" id="SSF55486">
    <property type="entry name" value="Metalloproteases ('zincins'), catalytic domain"/>
    <property type="match status" value="1"/>
</dbReference>
<reference evidence="7" key="2">
    <citation type="submission" date="2020-09" db="EMBL/GenBank/DDBJ databases">
        <title>Reference genome assembly for Australian Ascochyta lentis isolate Al4.</title>
        <authorList>
            <person name="Lee R.C."/>
            <person name="Farfan-Caceres L.M."/>
            <person name="Debler J.W."/>
            <person name="Williams A.H."/>
            <person name="Henares B.M."/>
        </authorList>
    </citation>
    <scope>NUCLEOTIDE SEQUENCE</scope>
    <source>
        <strain evidence="7">Al4</strain>
    </source>
</reference>
<evidence type="ECO:0000256" key="5">
    <source>
        <dbReference type="RuleBase" id="RU361183"/>
    </source>
</evidence>
<dbReference type="InterPro" id="IPR011936">
    <property type="entry name" value="Myxo_disulph_rpt"/>
</dbReference>
<keyword evidence="4 5" id="KW-0378">Hydrolase</keyword>
<dbReference type="GO" id="GO:0006508">
    <property type="term" value="P:proteolysis"/>
    <property type="evidence" value="ECO:0007669"/>
    <property type="project" value="UniProtKB-KW"/>
</dbReference>
<dbReference type="PANTHER" id="PTHR10127:SF850">
    <property type="entry name" value="METALLOENDOPEPTIDASE"/>
    <property type="match status" value="1"/>
</dbReference>
<keyword evidence="1 5" id="KW-0732">Signal</keyword>
<sequence length="349" mass="37941">MYTSSVALAVLFAMVSSAAAYPGVKPGPIRKLITIDMPVPSGSHRFKTDSVGSPPATKRMSYFVERGLAITHGDVIFATEEDLIHDSNAQRRSLSVFKSDNQSLWPAGRIEYKWESEDAKGMGRLEAWTEATKRWTDMLPFLKFNENEPGESMEDDIVTLVPTEGQGSCYSPIGRSQNSRHNQIMLDNDCGGAGTYTHELGHTLGLYHEHTRPDRDDYVIINCDNVMQSSDGPNDCSENCSGNGCNFARLADDKAKWSGPYDSLSIMHYGPYEFAGGNGPAIVAKDGVTPPPRHHTFPTVQDAKRVCTIYGDDCTGVCGDGVVDKGNGEDCDDGNNEDGDGCSASCKTE</sequence>
<dbReference type="EC" id="3.4.24.-" evidence="5"/>
<evidence type="ECO:0000256" key="3">
    <source>
        <dbReference type="ARBA" id="ARBA00023157"/>
    </source>
</evidence>
<keyword evidence="4 5" id="KW-0479">Metal-binding</keyword>
<dbReference type="GO" id="GO:0004222">
    <property type="term" value="F:metalloendopeptidase activity"/>
    <property type="evidence" value="ECO:0007669"/>
    <property type="project" value="UniProtKB-UniRule"/>
</dbReference>
<dbReference type="NCBIfam" id="TIGR02232">
    <property type="entry name" value="myxo_disulf_rpt"/>
    <property type="match status" value="1"/>
</dbReference>
<dbReference type="GO" id="GO:0008270">
    <property type="term" value="F:zinc ion binding"/>
    <property type="evidence" value="ECO:0007669"/>
    <property type="project" value="UniProtKB-UniRule"/>
</dbReference>
<evidence type="ECO:0000256" key="2">
    <source>
        <dbReference type="ARBA" id="ARBA00022737"/>
    </source>
</evidence>
<dbReference type="OrthoDB" id="291007at2759"/>
<dbReference type="Pfam" id="PF01400">
    <property type="entry name" value="Astacin"/>
    <property type="match status" value="1"/>
</dbReference>
<dbReference type="InterPro" id="IPR006026">
    <property type="entry name" value="Peptidase_Metallo"/>
</dbReference>
<feature type="signal peptide" evidence="5">
    <location>
        <begin position="1"/>
        <end position="20"/>
    </location>
</feature>
<comment type="caution">
    <text evidence="4">Lacks conserved residue(s) required for the propagation of feature annotation.</text>
</comment>
<dbReference type="PANTHER" id="PTHR10127">
    <property type="entry name" value="DISCOIDIN, CUB, EGF, LAMININ , AND ZINC METALLOPROTEASE DOMAIN CONTAINING"/>
    <property type="match status" value="1"/>
</dbReference>
<evidence type="ECO:0000313" key="8">
    <source>
        <dbReference type="Proteomes" id="UP000651452"/>
    </source>
</evidence>
<comment type="cofactor">
    <cofactor evidence="4 5">
        <name>Zn(2+)</name>
        <dbReference type="ChEBI" id="CHEBI:29105"/>
    </cofactor>
    <text evidence="4 5">Binds 1 zinc ion per subunit.</text>
</comment>
<organism evidence="7 8">
    <name type="scientific">Ascochyta lentis</name>
    <dbReference type="NCBI Taxonomy" id="205686"/>
    <lineage>
        <taxon>Eukaryota</taxon>
        <taxon>Fungi</taxon>
        <taxon>Dikarya</taxon>
        <taxon>Ascomycota</taxon>
        <taxon>Pezizomycotina</taxon>
        <taxon>Dothideomycetes</taxon>
        <taxon>Pleosporomycetidae</taxon>
        <taxon>Pleosporales</taxon>
        <taxon>Pleosporineae</taxon>
        <taxon>Didymellaceae</taxon>
        <taxon>Ascochyta</taxon>
    </lineage>
</organism>
<dbReference type="EMBL" id="RZGK01000005">
    <property type="protein sequence ID" value="KAF9698815.1"/>
    <property type="molecule type" value="Genomic_DNA"/>
</dbReference>
<name>A0A8H7MKZ4_9PLEO</name>
<feature type="active site" evidence="4">
    <location>
        <position position="199"/>
    </location>
</feature>
<keyword evidence="4 5" id="KW-0645">Protease</keyword>
<dbReference type="Gene3D" id="3.40.390.10">
    <property type="entry name" value="Collagenase (Catalytic Domain)"/>
    <property type="match status" value="1"/>
</dbReference>
<evidence type="ECO:0000256" key="1">
    <source>
        <dbReference type="ARBA" id="ARBA00022729"/>
    </source>
</evidence>
<dbReference type="SMART" id="SM00235">
    <property type="entry name" value="ZnMc"/>
    <property type="match status" value="1"/>
</dbReference>
<dbReference type="InterPro" id="IPR001506">
    <property type="entry name" value="Peptidase_M12A"/>
</dbReference>
<dbReference type="AlphaFoldDB" id="A0A8H7MKZ4"/>
<reference evidence="7" key="1">
    <citation type="submission" date="2018-12" db="EMBL/GenBank/DDBJ databases">
        <authorList>
            <person name="Syme R.A."/>
            <person name="Farfan-Caceres L."/>
            <person name="Lichtenzveig J."/>
        </authorList>
    </citation>
    <scope>NUCLEOTIDE SEQUENCE</scope>
    <source>
        <strain evidence="7">Al4</strain>
    </source>
</reference>
<dbReference type="Proteomes" id="UP000651452">
    <property type="component" value="Unassembled WGS sequence"/>
</dbReference>
<keyword evidence="4 5" id="KW-0482">Metalloprotease</keyword>
<accession>A0A8H7MKZ4</accession>
<dbReference type="PROSITE" id="PS51864">
    <property type="entry name" value="ASTACIN"/>
    <property type="match status" value="1"/>
</dbReference>
<gene>
    <name evidence="7" type="ORF">EKO04_003336</name>
</gene>
<feature type="binding site" evidence="4">
    <location>
        <position position="208"/>
    </location>
    <ligand>
        <name>Zn(2+)</name>
        <dbReference type="ChEBI" id="CHEBI:29105"/>
        <note>catalytic</note>
    </ligand>
</feature>
<dbReference type="PRINTS" id="PR00480">
    <property type="entry name" value="ASTACIN"/>
</dbReference>